<name>A0A644WTW1_9ZZZZ</name>
<organism evidence="1">
    <name type="scientific">bioreactor metagenome</name>
    <dbReference type="NCBI Taxonomy" id="1076179"/>
    <lineage>
        <taxon>unclassified sequences</taxon>
        <taxon>metagenomes</taxon>
        <taxon>ecological metagenomes</taxon>
    </lineage>
</organism>
<evidence type="ECO:0000313" key="1">
    <source>
        <dbReference type="EMBL" id="MPM06908.1"/>
    </source>
</evidence>
<protein>
    <submittedName>
        <fullName evidence="1">Uncharacterized protein</fullName>
    </submittedName>
</protein>
<reference evidence="1" key="1">
    <citation type="submission" date="2019-08" db="EMBL/GenBank/DDBJ databases">
        <authorList>
            <person name="Kucharzyk K."/>
            <person name="Murdoch R.W."/>
            <person name="Higgins S."/>
            <person name="Loffler F."/>
        </authorList>
    </citation>
    <scope>NUCLEOTIDE SEQUENCE</scope>
</reference>
<dbReference type="EMBL" id="VSSQ01001278">
    <property type="protein sequence ID" value="MPM06908.1"/>
    <property type="molecule type" value="Genomic_DNA"/>
</dbReference>
<accession>A0A644WTW1</accession>
<gene>
    <name evidence="1" type="ORF">SDC9_53211</name>
</gene>
<dbReference type="AlphaFoldDB" id="A0A644WTW1"/>
<sequence length="83" mass="9397">MGPGFGSDFRDFSVPDIYNIGVIFQRAFFGSRKPDLFSFCIKASERSHHPGTFGELFQQLTFSIEKKNMIESVALTLPDEFVV</sequence>
<proteinExistence type="predicted"/>
<comment type="caution">
    <text evidence="1">The sequence shown here is derived from an EMBL/GenBank/DDBJ whole genome shotgun (WGS) entry which is preliminary data.</text>
</comment>